<proteinExistence type="predicted"/>
<evidence type="ECO:0000313" key="2">
    <source>
        <dbReference type="EMBL" id="RPA86524.1"/>
    </source>
</evidence>
<reference evidence="2 3" key="1">
    <citation type="journal article" date="2018" name="Nat. Ecol. Evol.">
        <title>Pezizomycetes genomes reveal the molecular basis of ectomycorrhizal truffle lifestyle.</title>
        <authorList>
            <person name="Murat C."/>
            <person name="Payen T."/>
            <person name="Noel B."/>
            <person name="Kuo A."/>
            <person name="Morin E."/>
            <person name="Chen J."/>
            <person name="Kohler A."/>
            <person name="Krizsan K."/>
            <person name="Balestrini R."/>
            <person name="Da Silva C."/>
            <person name="Montanini B."/>
            <person name="Hainaut M."/>
            <person name="Levati E."/>
            <person name="Barry K.W."/>
            <person name="Belfiori B."/>
            <person name="Cichocki N."/>
            <person name="Clum A."/>
            <person name="Dockter R.B."/>
            <person name="Fauchery L."/>
            <person name="Guy J."/>
            <person name="Iotti M."/>
            <person name="Le Tacon F."/>
            <person name="Lindquist E.A."/>
            <person name="Lipzen A."/>
            <person name="Malagnac F."/>
            <person name="Mello A."/>
            <person name="Molinier V."/>
            <person name="Miyauchi S."/>
            <person name="Poulain J."/>
            <person name="Riccioni C."/>
            <person name="Rubini A."/>
            <person name="Sitrit Y."/>
            <person name="Splivallo R."/>
            <person name="Traeger S."/>
            <person name="Wang M."/>
            <person name="Zifcakova L."/>
            <person name="Wipf D."/>
            <person name="Zambonelli A."/>
            <person name="Paolocci F."/>
            <person name="Nowrousian M."/>
            <person name="Ottonello S."/>
            <person name="Baldrian P."/>
            <person name="Spatafora J.W."/>
            <person name="Henrissat B."/>
            <person name="Nagy L.G."/>
            <person name="Aury J.M."/>
            <person name="Wincker P."/>
            <person name="Grigoriev I.V."/>
            <person name="Bonfante P."/>
            <person name="Martin F.M."/>
        </authorList>
    </citation>
    <scope>NUCLEOTIDE SEQUENCE [LARGE SCALE GENOMIC DNA]</scope>
    <source>
        <strain evidence="2 3">RN42</strain>
    </source>
</reference>
<evidence type="ECO:0000313" key="3">
    <source>
        <dbReference type="Proteomes" id="UP000275078"/>
    </source>
</evidence>
<name>A0A3N4IXY0_ASCIM</name>
<sequence length="229" mass="25385">MPHPITPPATPPLEFEADRGRKYHSLKPVKTTRTTQEIFKFVSNATTKRKPSQTIVVTIDKPPTATAQDSEPEASIFVKPPPGLPSYTIVTKGHPDNWKQAAGSHPNGPHYDAFCGRMEKVIRAIRTSPVTAPPGFGSQMTVEKHSSSTPPTSKNSQSQLALNLASQPADITYNTVDWSFGIDLRRRLELERVYEKWVQDLFAYTEVERVELNDKNGVDSDSGSDLITL</sequence>
<dbReference type="AlphaFoldDB" id="A0A3N4IXY0"/>
<feature type="compositionally biased region" description="Pro residues" evidence="1">
    <location>
        <begin position="1"/>
        <end position="11"/>
    </location>
</feature>
<dbReference type="EMBL" id="ML119649">
    <property type="protein sequence ID" value="RPA86524.1"/>
    <property type="molecule type" value="Genomic_DNA"/>
</dbReference>
<dbReference type="Proteomes" id="UP000275078">
    <property type="component" value="Unassembled WGS sequence"/>
</dbReference>
<gene>
    <name evidence="2" type="ORF">BJ508DRAFT_321654</name>
</gene>
<organism evidence="2 3">
    <name type="scientific">Ascobolus immersus RN42</name>
    <dbReference type="NCBI Taxonomy" id="1160509"/>
    <lineage>
        <taxon>Eukaryota</taxon>
        <taxon>Fungi</taxon>
        <taxon>Dikarya</taxon>
        <taxon>Ascomycota</taxon>
        <taxon>Pezizomycotina</taxon>
        <taxon>Pezizomycetes</taxon>
        <taxon>Pezizales</taxon>
        <taxon>Ascobolaceae</taxon>
        <taxon>Ascobolus</taxon>
    </lineage>
</organism>
<accession>A0A3N4IXY0</accession>
<feature type="compositionally biased region" description="Polar residues" evidence="1">
    <location>
        <begin position="147"/>
        <end position="160"/>
    </location>
</feature>
<evidence type="ECO:0000256" key="1">
    <source>
        <dbReference type="SAM" id="MobiDB-lite"/>
    </source>
</evidence>
<feature type="region of interest" description="Disordered" evidence="1">
    <location>
        <begin position="62"/>
        <end position="82"/>
    </location>
</feature>
<feature type="region of interest" description="Disordered" evidence="1">
    <location>
        <begin position="1"/>
        <end position="23"/>
    </location>
</feature>
<protein>
    <submittedName>
        <fullName evidence="2">Uncharacterized protein</fullName>
    </submittedName>
</protein>
<feature type="region of interest" description="Disordered" evidence="1">
    <location>
        <begin position="129"/>
        <end position="160"/>
    </location>
</feature>
<keyword evidence="3" id="KW-1185">Reference proteome</keyword>